<dbReference type="PATRIC" id="fig|1579979.3.peg.579"/>
<dbReference type="PROSITE" id="PS00211">
    <property type="entry name" value="ABC_TRANSPORTER_1"/>
    <property type="match status" value="1"/>
</dbReference>
<dbReference type="CDD" id="cd03255">
    <property type="entry name" value="ABC_MJ0796_LolCDE_FtsE"/>
    <property type="match status" value="1"/>
</dbReference>
<accession>A0A0K0XTK6</accession>
<reference evidence="4 5" key="1">
    <citation type="submission" date="2015-07" db="EMBL/GenBank/DDBJ databases">
        <authorList>
            <person name="Noorani M."/>
        </authorList>
    </citation>
    <scope>NUCLEOTIDE SEQUENCE [LARGE SCALE GENOMIC DNA]</scope>
    <source>
        <strain evidence="4 5">KCTC 42284</strain>
    </source>
</reference>
<dbReference type="KEGG" id="wma:WM2015_574"/>
<evidence type="ECO:0000256" key="2">
    <source>
        <dbReference type="ARBA" id="ARBA00022741"/>
    </source>
</evidence>
<evidence type="ECO:0000256" key="1">
    <source>
        <dbReference type="ARBA" id="ARBA00022448"/>
    </source>
</evidence>
<name>A0A0K0XTK6_9GAMM</name>
<dbReference type="Pfam" id="PF00005">
    <property type="entry name" value="ABC_tran"/>
    <property type="match status" value="1"/>
</dbReference>
<dbReference type="InterPro" id="IPR003439">
    <property type="entry name" value="ABC_transporter-like_ATP-bd"/>
</dbReference>
<dbReference type="AlphaFoldDB" id="A0A0K0XTK6"/>
<dbReference type="GO" id="GO:0016887">
    <property type="term" value="F:ATP hydrolysis activity"/>
    <property type="evidence" value="ECO:0007669"/>
    <property type="project" value="InterPro"/>
</dbReference>
<evidence type="ECO:0000313" key="5">
    <source>
        <dbReference type="Proteomes" id="UP000066624"/>
    </source>
</evidence>
<organism evidence="4 5">
    <name type="scientific">Wenzhouxiangella marina</name>
    <dbReference type="NCBI Taxonomy" id="1579979"/>
    <lineage>
        <taxon>Bacteria</taxon>
        <taxon>Pseudomonadati</taxon>
        <taxon>Pseudomonadota</taxon>
        <taxon>Gammaproteobacteria</taxon>
        <taxon>Chromatiales</taxon>
        <taxon>Wenzhouxiangellaceae</taxon>
        <taxon>Wenzhouxiangella</taxon>
    </lineage>
</organism>
<dbReference type="PANTHER" id="PTHR24220">
    <property type="entry name" value="IMPORT ATP-BINDING PROTEIN"/>
    <property type="match status" value="1"/>
</dbReference>
<evidence type="ECO:0000313" key="4">
    <source>
        <dbReference type="EMBL" id="AKS40956.1"/>
    </source>
</evidence>
<dbReference type="InterPro" id="IPR003593">
    <property type="entry name" value="AAA+_ATPase"/>
</dbReference>
<sequence>MPSDALLRFEQVSRRFRSGREEVQVLSALDLSLAPGERLAIMGASGSGKSTLLHLAAGMDQPDEGRIWLGPDCLSELPEPGRTRLRARQIGLVFQDFNLIDSLSVYDNIALVPWLNQQPTDATAIRELCERLGIDQLQQRLPEELSGGERQRVAIARALIHRPALVLADEPTGNLDPDNAERVLELFDDSVRNVGCSLIMVTHDASIAHRFDRVCRLERGRLEAAQ</sequence>
<dbReference type="RefSeq" id="WP_211260956.1">
    <property type="nucleotide sequence ID" value="NZ_CP012154.1"/>
</dbReference>
<dbReference type="InterPro" id="IPR027417">
    <property type="entry name" value="P-loop_NTPase"/>
</dbReference>
<dbReference type="Proteomes" id="UP000066624">
    <property type="component" value="Chromosome"/>
</dbReference>
<dbReference type="Gene3D" id="3.40.50.300">
    <property type="entry name" value="P-loop containing nucleotide triphosphate hydrolases"/>
    <property type="match status" value="1"/>
</dbReference>
<keyword evidence="1" id="KW-0813">Transport</keyword>
<dbReference type="SUPFAM" id="SSF52540">
    <property type="entry name" value="P-loop containing nucleoside triphosphate hydrolases"/>
    <property type="match status" value="1"/>
</dbReference>
<keyword evidence="2" id="KW-0547">Nucleotide-binding</keyword>
<protein>
    <submittedName>
        <fullName evidence="4">ABC transporter ATP-binding protein</fullName>
    </submittedName>
</protein>
<dbReference type="InterPro" id="IPR015854">
    <property type="entry name" value="ABC_transpr_LolD-like"/>
</dbReference>
<dbReference type="SMART" id="SM00382">
    <property type="entry name" value="AAA"/>
    <property type="match status" value="1"/>
</dbReference>
<dbReference type="GO" id="GO:0022857">
    <property type="term" value="F:transmembrane transporter activity"/>
    <property type="evidence" value="ECO:0007669"/>
    <property type="project" value="TreeGrafter"/>
</dbReference>
<keyword evidence="5" id="KW-1185">Reference proteome</keyword>
<evidence type="ECO:0000256" key="3">
    <source>
        <dbReference type="ARBA" id="ARBA00022840"/>
    </source>
</evidence>
<dbReference type="InterPro" id="IPR017911">
    <property type="entry name" value="MacB-like_ATP-bd"/>
</dbReference>
<dbReference type="PROSITE" id="PS50893">
    <property type="entry name" value="ABC_TRANSPORTER_2"/>
    <property type="match status" value="1"/>
</dbReference>
<dbReference type="STRING" id="1579979.WM2015_574"/>
<gene>
    <name evidence="4" type="ORF">WM2015_574</name>
</gene>
<dbReference type="PANTHER" id="PTHR24220:SF659">
    <property type="entry name" value="TRANSPORTER, PUTATIVE-RELATED"/>
    <property type="match status" value="1"/>
</dbReference>
<dbReference type="GO" id="GO:0005886">
    <property type="term" value="C:plasma membrane"/>
    <property type="evidence" value="ECO:0007669"/>
    <property type="project" value="TreeGrafter"/>
</dbReference>
<proteinExistence type="predicted"/>
<dbReference type="GO" id="GO:0005524">
    <property type="term" value="F:ATP binding"/>
    <property type="evidence" value="ECO:0007669"/>
    <property type="project" value="UniProtKB-KW"/>
</dbReference>
<dbReference type="InterPro" id="IPR017871">
    <property type="entry name" value="ABC_transporter-like_CS"/>
</dbReference>
<dbReference type="EMBL" id="CP012154">
    <property type="protein sequence ID" value="AKS40956.1"/>
    <property type="molecule type" value="Genomic_DNA"/>
</dbReference>
<keyword evidence="3 4" id="KW-0067">ATP-binding</keyword>